<dbReference type="Pfam" id="PF04229">
    <property type="entry name" value="GrpB"/>
    <property type="match status" value="1"/>
</dbReference>
<gene>
    <name evidence="1" type="ORF">SAMN05216498_0723</name>
</gene>
<keyword evidence="2" id="KW-1185">Reference proteome</keyword>
<evidence type="ECO:0000313" key="2">
    <source>
        <dbReference type="Proteomes" id="UP000199334"/>
    </source>
</evidence>
<dbReference type="Proteomes" id="UP000199334">
    <property type="component" value="Unassembled WGS sequence"/>
</dbReference>
<dbReference type="SUPFAM" id="SSF81301">
    <property type="entry name" value="Nucleotidyltransferase"/>
    <property type="match status" value="1"/>
</dbReference>
<reference evidence="1 2" key="1">
    <citation type="submission" date="2016-10" db="EMBL/GenBank/DDBJ databases">
        <authorList>
            <person name="de Groot N.N."/>
        </authorList>
    </citation>
    <scope>NUCLEOTIDE SEQUENCE [LARGE SCALE GENOMIC DNA]</scope>
    <source>
        <strain evidence="1 2">CGMCC 1.3442</strain>
    </source>
</reference>
<dbReference type="PANTHER" id="PTHR34822">
    <property type="entry name" value="GRPB DOMAIN PROTEIN (AFU_ORTHOLOGUE AFUA_1G01530)"/>
    <property type="match status" value="1"/>
</dbReference>
<accession>A0A1G9WF66</accession>
<proteinExistence type="predicted"/>
<sequence>MLGLNKGEVKLVPHNPEWTELFQQEKQLLNSLIGDVAVAIEHIGSTAIKGIKAKPIIDMMVGLKQLDNARDLDMRRMSEGAYYRLQRQTVEGKVIFAKFPELDSGRSTKSHYLHVVEYEGYWWKAHLKFRDRLNDNPNLAKEYEALKIKNAEKYKDDAFTYIEAKEWFVNMVIQ</sequence>
<dbReference type="EMBL" id="FNIG01000001">
    <property type="protein sequence ID" value="SDM83129.1"/>
    <property type="molecule type" value="Genomic_DNA"/>
</dbReference>
<dbReference type="InterPro" id="IPR007344">
    <property type="entry name" value="GrpB/CoaE"/>
</dbReference>
<protein>
    <submittedName>
        <fullName evidence="1">GrpB domain, predicted nucleotidyltransferase, UPF0157 family</fullName>
    </submittedName>
</protein>
<organism evidence="1 2">
    <name type="scientific">Tenuibacillus multivorans</name>
    <dbReference type="NCBI Taxonomy" id="237069"/>
    <lineage>
        <taxon>Bacteria</taxon>
        <taxon>Bacillati</taxon>
        <taxon>Bacillota</taxon>
        <taxon>Bacilli</taxon>
        <taxon>Bacillales</taxon>
        <taxon>Bacillaceae</taxon>
        <taxon>Tenuibacillus</taxon>
    </lineage>
</organism>
<dbReference type="OrthoDB" id="9799092at2"/>
<evidence type="ECO:0000313" key="1">
    <source>
        <dbReference type="EMBL" id="SDM83129.1"/>
    </source>
</evidence>
<dbReference type="PANTHER" id="PTHR34822:SF1">
    <property type="entry name" value="GRPB FAMILY PROTEIN"/>
    <property type="match status" value="1"/>
</dbReference>
<dbReference type="AlphaFoldDB" id="A0A1G9WF66"/>
<dbReference type="RefSeq" id="WP_093855236.1">
    <property type="nucleotide sequence ID" value="NZ_BJVZ01000003.1"/>
</dbReference>
<keyword evidence="1" id="KW-0808">Transferase</keyword>
<dbReference type="InterPro" id="IPR043519">
    <property type="entry name" value="NT_sf"/>
</dbReference>
<dbReference type="Gene3D" id="3.30.460.10">
    <property type="entry name" value="Beta Polymerase, domain 2"/>
    <property type="match status" value="1"/>
</dbReference>
<name>A0A1G9WF66_9BACI</name>
<dbReference type="STRING" id="237069.SAMN05216498_0723"/>
<dbReference type="GO" id="GO:0016740">
    <property type="term" value="F:transferase activity"/>
    <property type="evidence" value="ECO:0007669"/>
    <property type="project" value="UniProtKB-KW"/>
</dbReference>